<feature type="compositionally biased region" description="Basic and acidic residues" evidence="2">
    <location>
        <begin position="1110"/>
        <end position="1122"/>
    </location>
</feature>
<keyword evidence="1" id="KW-0175">Coiled coil</keyword>
<feature type="region of interest" description="Disordered" evidence="2">
    <location>
        <begin position="227"/>
        <end position="248"/>
    </location>
</feature>
<dbReference type="OMA" id="YCDMIEN"/>
<dbReference type="EMBL" id="CMVM020000249">
    <property type="status" value="NOT_ANNOTATED_CDS"/>
    <property type="molecule type" value="Genomic_DNA"/>
</dbReference>
<feature type="compositionally biased region" description="Polar residues" evidence="2">
    <location>
        <begin position="235"/>
        <end position="248"/>
    </location>
</feature>
<evidence type="ECO:0000313" key="4">
    <source>
        <dbReference type="Proteomes" id="UP000024404"/>
    </source>
</evidence>
<protein>
    <submittedName>
        <fullName evidence="3">Uncharacterized protein</fullName>
    </submittedName>
</protein>
<sequence>MERDKISANDKSPLQTSPSPLHIKRILNAKRQNSESILRVRVSGAEMCNIYRAFHGRLNMSYKRREDIEQVCVDAMDLLDQIAIFRGCEPSVIISYIAVVRELYLQACTNLKKEEISIQERQTRMLEQWKQVDKHFAKIKYAMLDCWPVGNEPDLMAAYASFALLYSLYKEVCDEKIIRQCYEAAERAQKCDRANLSESQFNEIQQYCDMIENIFFLRHQRSTVNEDRNHHANSKIVNDNNDQSGSNENIESDCHLQLSNQQLPVASTINKYDSENLLNSHFAMRRIKDGPAILAEYGQLTTAGKTKTCEKMCQKRLRPSDFEIKTAQKKLKYQKLTNSTTILTEFEAALLARNTADNRDFEFLRPSDLKLNRNLEISKSSTNTQCYEPKSKLFDICPIAKNLGNLKTYPKSLNSSVSIHQILDSSLVSVEYPSSSNQKADKMASINNVNITDKDALFFESSQVVNAHYSSSPQDEVSEIESKEIGQAINSRTNLVSLRLESYVNEFVERIIHSVIEMTEESKKHSRRNSETIQITDTITSTILTVNNYPLLKQESIVMRSDGNVGVKKESDGVNKKKAIRTRKVLKENINQQTDNVVVESVAGTIATDVIIDSNFDMFGRDKYNNKRISDKTVVVEDYAEMELGYDHIPENFCSLQQTLESVTNSDLSLMAPRTKCHIRNTSITVIPESVAIIGLSSLADSSNKSMQNRKKREINSVTDVQEELNKEREKVHKLLDSKGEIGIYTVRGRLTEEDKIISKEKSNEKFGEISKTLQKLEPNKQQQLSVATIATKFDFKQMENQAGLDYTLEEVDDAQKKYSNRGNILSGAVIDVADKDVSNAMWTSNEVVSSTTAINNQQFQVATCISSGQKEATALICANDFNCSLNNAPMQKLDYTSEMSLMEIIPNVAENLTETLEKSDANEIKPQSESLNKATFFEKYMNFEPPSCKLQRIPEFDAVPLSAEQLLSKSRLFQVFPASSTIPNQIRHHEYISDSKKKVQDITEEMNNSKEVLKSFPDIVYSNSGQTKLRVIKSIDVSIAQTEFITEPDLQQQRQVLTRDVISSIAPPSQVIPVSSETIITPRTDQELATEFQTNEYVALEQKIREESSELKSKPVLKETSDYDDENPGCQASSSQETELLDTSESISGKKIPELKKSLQNILRNSAVDKEQQERSKIFLRNIWDAENKLLSYRKENIERMNDNRARTSSIPMEVIQIPHFDAKAEFDRRLSVKKSHRGEMPIIVKNAILKSDSKLQLSRRLIEDPLISSALRLSANEKPDFNFIIKKIEDDNDAAVTIRKM</sequence>
<feature type="region of interest" description="Disordered" evidence="2">
    <location>
        <begin position="1110"/>
        <end position="1148"/>
    </location>
</feature>
<accession>A0A8R1Y2D1</accession>
<reference evidence="4" key="1">
    <citation type="submission" date="2013-10" db="EMBL/GenBank/DDBJ databases">
        <title>Genome sequencing of Onchocerca volvulus.</title>
        <authorList>
            <person name="Cotton J."/>
            <person name="Tsai J."/>
            <person name="Stanley E."/>
            <person name="Tracey A."/>
            <person name="Holroyd N."/>
            <person name="Lustigman S."/>
            <person name="Berriman M."/>
        </authorList>
    </citation>
    <scope>NUCLEOTIDE SEQUENCE</scope>
</reference>
<reference evidence="3" key="2">
    <citation type="submission" date="2022-06" db="UniProtKB">
        <authorList>
            <consortium name="EnsemblMetazoa"/>
        </authorList>
    </citation>
    <scope>IDENTIFICATION</scope>
</reference>
<keyword evidence="4" id="KW-1185">Reference proteome</keyword>
<evidence type="ECO:0000313" key="3">
    <source>
        <dbReference type="EnsemblMetazoa" id="OVOC8701.1"/>
    </source>
</evidence>
<evidence type="ECO:0000256" key="2">
    <source>
        <dbReference type="SAM" id="MobiDB-lite"/>
    </source>
</evidence>
<feature type="coiled-coil region" evidence="1">
    <location>
        <begin position="711"/>
        <end position="738"/>
    </location>
</feature>
<feature type="compositionally biased region" description="Polar residues" evidence="2">
    <location>
        <begin position="1131"/>
        <end position="1148"/>
    </location>
</feature>
<organism evidence="3 4">
    <name type="scientific">Onchocerca volvulus</name>
    <dbReference type="NCBI Taxonomy" id="6282"/>
    <lineage>
        <taxon>Eukaryota</taxon>
        <taxon>Metazoa</taxon>
        <taxon>Ecdysozoa</taxon>
        <taxon>Nematoda</taxon>
        <taxon>Chromadorea</taxon>
        <taxon>Rhabditida</taxon>
        <taxon>Spirurina</taxon>
        <taxon>Spiruromorpha</taxon>
        <taxon>Filarioidea</taxon>
        <taxon>Onchocercidae</taxon>
        <taxon>Onchocerca</taxon>
    </lineage>
</organism>
<proteinExistence type="predicted"/>
<evidence type="ECO:0000256" key="1">
    <source>
        <dbReference type="SAM" id="Coils"/>
    </source>
</evidence>
<dbReference type="EnsemblMetazoa" id="OVOC8701.1">
    <property type="protein sequence ID" value="OVOC8701.1"/>
    <property type="gene ID" value="WBGene00245510"/>
</dbReference>
<name>A0A8R1Y2D1_ONCVO</name>
<dbReference type="Proteomes" id="UP000024404">
    <property type="component" value="Unassembled WGS sequence"/>
</dbReference>
<dbReference type="AlphaFoldDB" id="A0A8R1Y2D1"/>